<dbReference type="AlphaFoldDB" id="A0A543KKH7"/>
<keyword evidence="2" id="KW-0472">Membrane</keyword>
<protein>
    <submittedName>
        <fullName evidence="3">Uncharacterized protein</fullName>
    </submittedName>
</protein>
<reference evidence="3 4" key="1">
    <citation type="submission" date="2019-06" db="EMBL/GenBank/DDBJ databases">
        <title>Sequencing the genomes of 1000 actinobacteria strains.</title>
        <authorList>
            <person name="Klenk H.-P."/>
        </authorList>
    </citation>
    <scope>NUCLEOTIDE SEQUENCE [LARGE SCALE GENOMIC DNA]</scope>
    <source>
        <strain evidence="3 4">DSM 12362</strain>
    </source>
</reference>
<name>A0A543KKH7_9MICO</name>
<evidence type="ECO:0000256" key="2">
    <source>
        <dbReference type="SAM" id="Phobius"/>
    </source>
</evidence>
<keyword evidence="2" id="KW-0812">Transmembrane</keyword>
<feature type="region of interest" description="Disordered" evidence="1">
    <location>
        <begin position="54"/>
        <end position="76"/>
    </location>
</feature>
<dbReference type="EMBL" id="VFPU01000001">
    <property type="protein sequence ID" value="TQM95571.1"/>
    <property type="molecule type" value="Genomic_DNA"/>
</dbReference>
<accession>A0A543KKH7</accession>
<evidence type="ECO:0000256" key="1">
    <source>
        <dbReference type="SAM" id="MobiDB-lite"/>
    </source>
</evidence>
<gene>
    <name evidence="3" type="ORF">FB476_0416</name>
</gene>
<keyword evidence="4" id="KW-1185">Reference proteome</keyword>
<proteinExistence type="predicted"/>
<organism evidence="3 4">
    <name type="scientific">Ornithinimicrobium humiphilum</name>
    <dbReference type="NCBI Taxonomy" id="125288"/>
    <lineage>
        <taxon>Bacteria</taxon>
        <taxon>Bacillati</taxon>
        <taxon>Actinomycetota</taxon>
        <taxon>Actinomycetes</taxon>
        <taxon>Micrococcales</taxon>
        <taxon>Ornithinimicrobiaceae</taxon>
        <taxon>Ornithinimicrobium</taxon>
    </lineage>
</organism>
<dbReference type="Proteomes" id="UP000315133">
    <property type="component" value="Unassembled WGS sequence"/>
</dbReference>
<feature type="transmembrane region" description="Helical" evidence="2">
    <location>
        <begin position="6"/>
        <end position="29"/>
    </location>
</feature>
<evidence type="ECO:0000313" key="4">
    <source>
        <dbReference type="Proteomes" id="UP000315133"/>
    </source>
</evidence>
<feature type="compositionally biased region" description="Low complexity" evidence="1">
    <location>
        <begin position="59"/>
        <end position="70"/>
    </location>
</feature>
<dbReference type="RefSeq" id="WP_238329512.1">
    <property type="nucleotide sequence ID" value="NZ_BAAAIL010000003.1"/>
</dbReference>
<evidence type="ECO:0000313" key="3">
    <source>
        <dbReference type="EMBL" id="TQM95571.1"/>
    </source>
</evidence>
<comment type="caution">
    <text evidence="3">The sequence shown here is derived from an EMBL/GenBank/DDBJ whole genome shotgun (WGS) entry which is preliminary data.</text>
</comment>
<sequence length="76" mass="8344">MGDLLHEGWMILAALIPSIGLLFLFWVILKHLIEGDRRERAAIRRWEAEQDAAERAAAADRGTSATGSGAADDDRV</sequence>
<keyword evidence="2" id="KW-1133">Transmembrane helix</keyword>